<dbReference type="AlphaFoldDB" id="A0A7X6D7M9"/>
<evidence type="ECO:0000256" key="3">
    <source>
        <dbReference type="ARBA" id="ARBA00022538"/>
    </source>
</evidence>
<keyword evidence="6 11" id="KW-0067">ATP-binding</keyword>
<evidence type="ECO:0000256" key="9">
    <source>
        <dbReference type="ARBA" id="ARBA00023065"/>
    </source>
</evidence>
<evidence type="ECO:0000313" key="13">
    <source>
        <dbReference type="Proteomes" id="UP000521358"/>
    </source>
</evidence>
<dbReference type="GO" id="GO:0008556">
    <property type="term" value="F:P-type potassium transmembrane transporter activity"/>
    <property type="evidence" value="ECO:0007669"/>
    <property type="project" value="InterPro"/>
</dbReference>
<name>A0A7X6D7M9_9ENTE</name>
<dbReference type="EMBL" id="JAAVMB010000003">
    <property type="protein sequence ID" value="NKC67312.1"/>
    <property type="molecule type" value="Genomic_DNA"/>
</dbReference>
<comment type="subunit">
    <text evidence="11">The system is composed of three essential subunits: KdpA, KdpB and KdpC.</text>
</comment>
<keyword evidence="8 11" id="KW-1133">Transmembrane helix</keyword>
<evidence type="ECO:0000313" key="12">
    <source>
        <dbReference type="EMBL" id="NKC67312.1"/>
    </source>
</evidence>
<keyword evidence="3 11" id="KW-0633">Potassium transport</keyword>
<dbReference type="PANTHER" id="PTHR30042:SF2">
    <property type="entry name" value="POTASSIUM-TRANSPORTING ATPASE KDPC SUBUNIT"/>
    <property type="match status" value="1"/>
</dbReference>
<dbReference type="Proteomes" id="UP000521358">
    <property type="component" value="Unassembled WGS sequence"/>
</dbReference>
<keyword evidence="7 11" id="KW-0630">Potassium</keyword>
<evidence type="ECO:0000256" key="10">
    <source>
        <dbReference type="ARBA" id="ARBA00023136"/>
    </source>
</evidence>
<sequence>MKQSIKISLKFMLLMTLILGVVYPLTMTGIGQVLFNEQVNGQLVTKGDKVVGSKLIGQTFEKTNYLHGRPQKISQLSPVSSEQKELVTKRIDERQQLEKTNKKVPSDLVLASGSGLDPEISLESALYQVPRIAKERNVTEKIVNDIINEHIIGQKNFILENKRVNVLGVNLALDQLNK</sequence>
<keyword evidence="5 11" id="KW-0547">Nucleotide-binding</keyword>
<reference evidence="12 13" key="1">
    <citation type="submission" date="2020-03" db="EMBL/GenBank/DDBJ databases">
        <title>Bacterial samples isolated from urine from healthy bovine heifers (Gyr breed).</title>
        <authorList>
            <person name="Giannattasio-Ferraz S."/>
            <person name="Maskeri L."/>
            <person name="Penido A."/>
            <person name="Barbosa-Stancioli E.F."/>
            <person name="Putonti C."/>
        </authorList>
    </citation>
    <scope>NUCLEOTIDE SEQUENCE [LARGE SCALE GENOMIC DNA]</scope>
    <source>
        <strain evidence="12 13">UFMG-H7</strain>
    </source>
</reference>
<evidence type="ECO:0000256" key="2">
    <source>
        <dbReference type="ARBA" id="ARBA00022475"/>
    </source>
</evidence>
<comment type="function">
    <text evidence="11">Part of the high-affinity ATP-driven potassium transport (or Kdp) system, which catalyzes the hydrolysis of ATP coupled with the electrogenic transport of potassium into the cytoplasm. This subunit acts as a catalytic chaperone that increases the ATP-binding affinity of the ATP-hydrolyzing subunit KdpB by the formation of a transient KdpB/KdpC/ATP ternary complex.</text>
</comment>
<dbReference type="PANTHER" id="PTHR30042">
    <property type="entry name" value="POTASSIUM-TRANSPORTING ATPASE C CHAIN"/>
    <property type="match status" value="1"/>
</dbReference>
<proteinExistence type="inferred from homology"/>
<dbReference type="GO" id="GO:0005886">
    <property type="term" value="C:plasma membrane"/>
    <property type="evidence" value="ECO:0007669"/>
    <property type="project" value="UniProtKB-SubCell"/>
</dbReference>
<evidence type="ECO:0000256" key="6">
    <source>
        <dbReference type="ARBA" id="ARBA00022840"/>
    </source>
</evidence>
<protein>
    <recommendedName>
        <fullName evidence="11">Potassium-transporting ATPase KdpC subunit</fullName>
    </recommendedName>
    <alternativeName>
        <fullName evidence="11">ATP phosphohydrolase [potassium-transporting] C chain</fullName>
    </alternativeName>
    <alternativeName>
        <fullName evidence="11">Potassium-binding and translocating subunit C</fullName>
    </alternativeName>
    <alternativeName>
        <fullName evidence="11">Potassium-translocating ATPase C chain</fullName>
    </alternativeName>
</protein>
<comment type="similarity">
    <text evidence="11">Belongs to the KdpC family.</text>
</comment>
<keyword evidence="2 11" id="KW-1003">Cell membrane</keyword>
<feature type="transmembrane region" description="Helical" evidence="11">
    <location>
        <begin position="12"/>
        <end position="35"/>
    </location>
</feature>
<evidence type="ECO:0000256" key="5">
    <source>
        <dbReference type="ARBA" id="ARBA00022741"/>
    </source>
</evidence>
<comment type="subcellular location">
    <subcellularLocation>
        <location evidence="11">Cell membrane</location>
        <topology evidence="11">Single-pass membrane protein</topology>
    </subcellularLocation>
</comment>
<evidence type="ECO:0000256" key="4">
    <source>
        <dbReference type="ARBA" id="ARBA00022692"/>
    </source>
</evidence>
<dbReference type="HAMAP" id="MF_00276">
    <property type="entry name" value="KdpC"/>
    <property type="match status" value="1"/>
</dbReference>
<keyword evidence="9 11" id="KW-0406">Ion transport</keyword>
<gene>
    <name evidence="11" type="primary">kdpC</name>
    <name evidence="12" type="ORF">HED35_04365</name>
</gene>
<organism evidence="12 13">
    <name type="scientific">Vagococcus fluvialis</name>
    <dbReference type="NCBI Taxonomy" id="2738"/>
    <lineage>
        <taxon>Bacteria</taxon>
        <taxon>Bacillati</taxon>
        <taxon>Bacillota</taxon>
        <taxon>Bacilli</taxon>
        <taxon>Lactobacillales</taxon>
        <taxon>Enterococcaceae</taxon>
        <taxon>Vagococcus</taxon>
    </lineage>
</organism>
<comment type="caution">
    <text evidence="12">The sequence shown here is derived from an EMBL/GenBank/DDBJ whole genome shotgun (WGS) entry which is preliminary data.</text>
</comment>
<keyword evidence="1 11" id="KW-0813">Transport</keyword>
<keyword evidence="4 11" id="KW-0812">Transmembrane</keyword>
<accession>A0A7X6D7M9</accession>
<dbReference type="GO" id="GO:0005524">
    <property type="term" value="F:ATP binding"/>
    <property type="evidence" value="ECO:0007669"/>
    <property type="project" value="UniProtKB-UniRule"/>
</dbReference>
<evidence type="ECO:0000256" key="11">
    <source>
        <dbReference type="HAMAP-Rule" id="MF_00276"/>
    </source>
</evidence>
<evidence type="ECO:0000256" key="8">
    <source>
        <dbReference type="ARBA" id="ARBA00022989"/>
    </source>
</evidence>
<dbReference type="PIRSF" id="PIRSF001296">
    <property type="entry name" value="K_ATPase_KdpC"/>
    <property type="match status" value="1"/>
</dbReference>
<evidence type="ECO:0000256" key="7">
    <source>
        <dbReference type="ARBA" id="ARBA00022958"/>
    </source>
</evidence>
<dbReference type="InterPro" id="IPR003820">
    <property type="entry name" value="KdpC"/>
</dbReference>
<evidence type="ECO:0000256" key="1">
    <source>
        <dbReference type="ARBA" id="ARBA00022448"/>
    </source>
</evidence>
<keyword evidence="10 11" id="KW-0472">Membrane</keyword>
<dbReference type="Pfam" id="PF02669">
    <property type="entry name" value="KdpC"/>
    <property type="match status" value="1"/>
</dbReference>
<dbReference type="RefSeq" id="WP_167806545.1">
    <property type="nucleotide sequence ID" value="NZ_JAAVMB010000003.1"/>
</dbReference>